<protein>
    <recommendedName>
        <fullName evidence="9 10">Protein translocase subunit SecY</fullName>
    </recommendedName>
</protein>
<dbReference type="PANTHER" id="PTHR10906">
    <property type="entry name" value="SECY/SEC61-ALPHA FAMILY MEMBER"/>
    <property type="match status" value="1"/>
</dbReference>
<evidence type="ECO:0000313" key="12">
    <source>
        <dbReference type="EMBL" id="SDS98420.1"/>
    </source>
</evidence>
<dbReference type="HAMAP" id="MF_01465">
    <property type="entry name" value="SecY"/>
    <property type="match status" value="1"/>
</dbReference>
<evidence type="ECO:0000313" key="13">
    <source>
        <dbReference type="Proteomes" id="UP000199103"/>
    </source>
</evidence>
<evidence type="ECO:0000256" key="6">
    <source>
        <dbReference type="ARBA" id="ARBA00022989"/>
    </source>
</evidence>
<keyword evidence="10" id="KW-1003">Cell membrane</keyword>
<comment type="function">
    <text evidence="10">The central subunit of the protein translocation channel SecYEG. Consists of two halves formed by TMs 1-5 and 6-10. These two domains form a lateral gate at the front which open onto the bilayer between TMs 2 and 7, and are clamped together by SecE at the back. The channel is closed by both a pore ring composed of hydrophobic SecY resides and a short helix (helix 2A) on the extracellular side of the membrane which forms a plug. The plug probably moves laterally to allow the channel to open. The ring and the pore may move independently.</text>
</comment>
<name>A0A1H1WP24_9ACTN</name>
<dbReference type="RefSeq" id="WP_091526958.1">
    <property type="nucleotide sequence ID" value="NZ_LT629772.1"/>
</dbReference>
<evidence type="ECO:0000256" key="8">
    <source>
        <dbReference type="ARBA" id="ARBA00023136"/>
    </source>
</evidence>
<dbReference type="Gene3D" id="1.10.3370.10">
    <property type="entry name" value="SecY subunit domain"/>
    <property type="match status" value="1"/>
</dbReference>
<dbReference type="OrthoDB" id="9809248at2"/>
<feature type="transmembrane region" description="Helical" evidence="10">
    <location>
        <begin position="156"/>
        <end position="176"/>
    </location>
</feature>
<evidence type="ECO:0000256" key="3">
    <source>
        <dbReference type="ARBA" id="ARBA00022448"/>
    </source>
</evidence>
<dbReference type="GO" id="GO:0065002">
    <property type="term" value="P:intracellular protein transmembrane transport"/>
    <property type="evidence" value="ECO:0007669"/>
    <property type="project" value="UniProtKB-UniRule"/>
</dbReference>
<evidence type="ECO:0000256" key="7">
    <source>
        <dbReference type="ARBA" id="ARBA00023010"/>
    </source>
</evidence>
<keyword evidence="8 10" id="KW-0472">Membrane</keyword>
<dbReference type="PRINTS" id="PR00303">
    <property type="entry name" value="SECYTRNLCASE"/>
</dbReference>
<dbReference type="STRING" id="630515.SAMN04489812_3727"/>
<dbReference type="EMBL" id="LT629772">
    <property type="protein sequence ID" value="SDS98420.1"/>
    <property type="molecule type" value="Genomic_DNA"/>
</dbReference>
<keyword evidence="3 10" id="KW-0813">Transport</keyword>
<dbReference type="PROSITE" id="PS00756">
    <property type="entry name" value="SECY_2"/>
    <property type="match status" value="1"/>
</dbReference>
<comment type="subcellular location">
    <subcellularLocation>
        <location evidence="10">Cell membrane</location>
        <topology evidence="10">Multi-pass membrane protein</topology>
    </subcellularLocation>
    <subcellularLocation>
        <location evidence="1">Membrane</location>
        <topology evidence="1">Multi-pass membrane protein</topology>
    </subcellularLocation>
</comment>
<keyword evidence="4 10" id="KW-0812">Transmembrane</keyword>
<dbReference type="InterPro" id="IPR023201">
    <property type="entry name" value="SecY_dom_sf"/>
</dbReference>
<dbReference type="GO" id="GO:0006605">
    <property type="term" value="P:protein targeting"/>
    <property type="evidence" value="ECO:0007669"/>
    <property type="project" value="UniProtKB-UniRule"/>
</dbReference>
<feature type="transmembrane region" description="Helical" evidence="10">
    <location>
        <begin position="70"/>
        <end position="97"/>
    </location>
</feature>
<evidence type="ECO:0000256" key="2">
    <source>
        <dbReference type="ARBA" id="ARBA00005751"/>
    </source>
</evidence>
<evidence type="ECO:0000256" key="9">
    <source>
        <dbReference type="ARBA" id="ARBA00039733"/>
    </source>
</evidence>
<dbReference type="Proteomes" id="UP000199103">
    <property type="component" value="Chromosome I"/>
</dbReference>
<feature type="transmembrane region" description="Helical" evidence="10">
    <location>
        <begin position="314"/>
        <end position="336"/>
    </location>
</feature>
<evidence type="ECO:0000256" key="5">
    <source>
        <dbReference type="ARBA" id="ARBA00022927"/>
    </source>
</evidence>
<keyword evidence="7 10" id="KW-0811">Translocation</keyword>
<feature type="transmembrane region" description="Helical" evidence="10">
    <location>
        <begin position="118"/>
        <end position="136"/>
    </location>
</feature>
<dbReference type="FunFam" id="1.10.3370.10:FF:000001">
    <property type="entry name" value="Preprotein translocase subunit SecY"/>
    <property type="match status" value="1"/>
</dbReference>
<proteinExistence type="inferred from homology"/>
<feature type="transmembrane region" description="Helical" evidence="10">
    <location>
        <begin position="218"/>
        <end position="238"/>
    </location>
</feature>
<dbReference type="Pfam" id="PF00344">
    <property type="entry name" value="SecY"/>
    <property type="match status" value="1"/>
</dbReference>
<accession>A0A1H1WP24</accession>
<dbReference type="NCBIfam" id="TIGR00967">
    <property type="entry name" value="3a0501s007"/>
    <property type="match status" value="1"/>
</dbReference>
<evidence type="ECO:0000256" key="11">
    <source>
        <dbReference type="RuleBase" id="RU004349"/>
    </source>
</evidence>
<dbReference type="GO" id="GO:0043952">
    <property type="term" value="P:protein transport by the Sec complex"/>
    <property type="evidence" value="ECO:0007669"/>
    <property type="project" value="UniProtKB-UniRule"/>
</dbReference>
<organism evidence="12 13">
    <name type="scientific">Microlunatus soli</name>
    <dbReference type="NCBI Taxonomy" id="630515"/>
    <lineage>
        <taxon>Bacteria</taxon>
        <taxon>Bacillati</taxon>
        <taxon>Actinomycetota</taxon>
        <taxon>Actinomycetes</taxon>
        <taxon>Propionibacteriales</taxon>
        <taxon>Propionibacteriaceae</taxon>
        <taxon>Microlunatus</taxon>
    </lineage>
</organism>
<dbReference type="InterPro" id="IPR026593">
    <property type="entry name" value="SecY"/>
</dbReference>
<feature type="transmembrane region" description="Helical" evidence="10">
    <location>
        <begin position="275"/>
        <end position="294"/>
    </location>
</feature>
<gene>
    <name evidence="10" type="primary">secY</name>
    <name evidence="12" type="ORF">SAMN04489812_3727</name>
</gene>
<dbReference type="SUPFAM" id="SSF103491">
    <property type="entry name" value="Preprotein translocase SecY subunit"/>
    <property type="match status" value="1"/>
</dbReference>
<evidence type="ECO:0000256" key="1">
    <source>
        <dbReference type="ARBA" id="ARBA00004141"/>
    </source>
</evidence>
<dbReference type="InterPro" id="IPR002208">
    <property type="entry name" value="SecY/SEC61-alpha"/>
</dbReference>
<comment type="similarity">
    <text evidence="2 10 11">Belongs to the SecY/SEC61-alpha family.</text>
</comment>
<evidence type="ECO:0000256" key="10">
    <source>
        <dbReference type="HAMAP-Rule" id="MF_01465"/>
    </source>
</evidence>
<keyword evidence="5 10" id="KW-0653">Protein transport</keyword>
<feature type="transmembrane region" description="Helical" evidence="10">
    <location>
        <begin position="188"/>
        <end position="206"/>
    </location>
</feature>
<dbReference type="GO" id="GO:0005886">
    <property type="term" value="C:plasma membrane"/>
    <property type="evidence" value="ECO:0007669"/>
    <property type="project" value="UniProtKB-SubCell"/>
</dbReference>
<comment type="subunit">
    <text evidence="10">Component of the Sec protein translocase complex. Heterotrimer consisting of SecY, SecE and SecG subunits. The heterotrimers can form oligomers, although 1 heterotrimer is thought to be able to translocate proteins. Interacts with the ribosome. Interacts with SecDF, and other proteins may be involved. Interacts with SecA.</text>
</comment>
<feature type="transmembrane region" description="Helical" evidence="10">
    <location>
        <begin position="378"/>
        <end position="395"/>
    </location>
</feature>
<dbReference type="PIRSF" id="PIRSF004557">
    <property type="entry name" value="SecY"/>
    <property type="match status" value="1"/>
</dbReference>
<reference evidence="12 13" key="1">
    <citation type="submission" date="2016-10" db="EMBL/GenBank/DDBJ databases">
        <authorList>
            <person name="de Groot N.N."/>
        </authorList>
    </citation>
    <scope>NUCLEOTIDE SEQUENCE [LARGE SCALE GENOMIC DNA]</scope>
    <source>
        <strain evidence="12 13">DSM 21800</strain>
    </source>
</reference>
<keyword evidence="6 10" id="KW-1133">Transmembrane helix</keyword>
<feature type="transmembrane region" description="Helical" evidence="10">
    <location>
        <begin position="18"/>
        <end position="36"/>
    </location>
</feature>
<evidence type="ECO:0000256" key="4">
    <source>
        <dbReference type="ARBA" id="ARBA00022692"/>
    </source>
</evidence>
<comment type="caution">
    <text evidence="10">Lacks conserved residue(s) required for the propagation of feature annotation.</text>
</comment>
<sequence>MLTAFAGAFRTPDLRKKLLFTLAIIVIYRIGSVIPVPNVNVGTLHTCASSAQTGSQAGLYSVLSLMSGGALLQLAIFALGIMPYITASIILQLLTVVIPRLEALKKEGQSGTQKITQYTRYLTLVLAVLQSTVFVTLARNDQLIQNCTGLVHDKSIFPIIVMILTMTAGTGVIMWLGELITERGVGNGMSVLIFTQICATFPQALWQIKQSRPGSQGWVIFLLVIAIGLAVMLGVIFIEQSQRRIPVQYAKKMVGRRVLGGTTTYIPLKVNQAGVIPVIFASSLLYIPYLYAQFRPNGWGASWIQGHLVKGDHPIYMAIFFALIIFFAYFYVSITFNPQEVADNMKKYGGFIPGIRAGKPTEDYLGYVLNRLTFPGSLYLGLIALIPMIAIAFLSGANQNFPFGGTSILIIVGVGLDTVKQIESQLQQRNYEGFLR</sequence>
<keyword evidence="13" id="KW-1185">Reference proteome</keyword>
<dbReference type="InterPro" id="IPR030659">
    <property type="entry name" value="SecY_CS"/>
</dbReference>
<dbReference type="AlphaFoldDB" id="A0A1H1WP24"/>